<comment type="caution">
    <text evidence="3">The sequence shown here is derived from an EMBL/GenBank/DDBJ whole genome shotgun (WGS) entry which is preliminary data.</text>
</comment>
<keyword evidence="4" id="KW-1185">Reference proteome</keyword>
<sequence>MLILLLAPSQINGVFYLALALLSVKKSGLAYVEEFVRKPAVGGLEHSMYEKKKPNIAPINACWYIGWTVGAITGLVLTSNFSSKQMLMISAIVGAIGCIFFCSYSICYKVSLGHHQEYKHELKHEIRALLKLFPKLLPLWAPFLIYYMVDAAGRTFFIEQGKVSGHGGACLYMLQKIVGFMASALINLGITKFSSKRNQPKWVATVAKITCGMFICFLICLLSWHVEASRLQSIKNNQDPKIILHFAMFLQFILLETMNKMVGKMLGKFFCDYVADESMHHLEFTFNSFVEGMGRLLGVACILVFRNWIGDTINESHLDKYYRALTFISLCACVIFIILSYTCYWKKETEDHASLATKIEEVGLTSEPQSFSLHSSPQWSAQFSADESMFACSEQTSVPSNLGSARPSTNNKWVKSLTCPNRPPPAEEVSNDYRRSRSAPNNLRYRASAKASSQHSEGRLEIN</sequence>
<feature type="transmembrane region" description="Helical" evidence="2">
    <location>
        <begin position="169"/>
        <end position="190"/>
    </location>
</feature>
<feature type="transmembrane region" description="Helical" evidence="2">
    <location>
        <begin position="87"/>
        <end position="107"/>
    </location>
</feature>
<feature type="transmembrane region" description="Helical" evidence="2">
    <location>
        <begin position="242"/>
        <end position="258"/>
    </location>
</feature>
<feature type="transmembrane region" description="Helical" evidence="2">
    <location>
        <begin position="289"/>
        <end position="309"/>
    </location>
</feature>
<dbReference type="Proteomes" id="UP001054252">
    <property type="component" value="Unassembled WGS sequence"/>
</dbReference>
<feature type="transmembrane region" description="Helical" evidence="2">
    <location>
        <begin position="202"/>
        <end position="226"/>
    </location>
</feature>
<dbReference type="InterPro" id="IPR036259">
    <property type="entry name" value="MFS_trans_sf"/>
</dbReference>
<dbReference type="EMBL" id="BPVZ01000081">
    <property type="protein sequence ID" value="GKV28992.1"/>
    <property type="molecule type" value="Genomic_DNA"/>
</dbReference>
<keyword evidence="2" id="KW-0812">Transmembrane</keyword>
<feature type="compositionally biased region" description="Polar residues" evidence="1">
    <location>
        <begin position="398"/>
        <end position="413"/>
    </location>
</feature>
<protein>
    <submittedName>
        <fullName evidence="3">Uncharacterized protein</fullName>
    </submittedName>
</protein>
<dbReference type="SUPFAM" id="SSF103473">
    <property type="entry name" value="MFS general substrate transporter"/>
    <property type="match status" value="1"/>
</dbReference>
<keyword evidence="2" id="KW-0472">Membrane</keyword>
<evidence type="ECO:0000256" key="1">
    <source>
        <dbReference type="SAM" id="MobiDB-lite"/>
    </source>
</evidence>
<evidence type="ECO:0000256" key="2">
    <source>
        <dbReference type="SAM" id="Phobius"/>
    </source>
</evidence>
<gene>
    <name evidence="3" type="ORF">SLEP1_g37976</name>
</gene>
<feature type="region of interest" description="Disordered" evidence="1">
    <location>
        <begin position="398"/>
        <end position="463"/>
    </location>
</feature>
<dbReference type="AlphaFoldDB" id="A0AAV5KWF5"/>
<dbReference type="PANTHER" id="PTHR11654">
    <property type="entry name" value="OLIGOPEPTIDE TRANSPORTER-RELATED"/>
    <property type="match status" value="1"/>
</dbReference>
<feature type="transmembrane region" description="Helical" evidence="2">
    <location>
        <begin position="61"/>
        <end position="81"/>
    </location>
</feature>
<organism evidence="3 4">
    <name type="scientific">Rubroshorea leprosula</name>
    <dbReference type="NCBI Taxonomy" id="152421"/>
    <lineage>
        <taxon>Eukaryota</taxon>
        <taxon>Viridiplantae</taxon>
        <taxon>Streptophyta</taxon>
        <taxon>Embryophyta</taxon>
        <taxon>Tracheophyta</taxon>
        <taxon>Spermatophyta</taxon>
        <taxon>Magnoliopsida</taxon>
        <taxon>eudicotyledons</taxon>
        <taxon>Gunneridae</taxon>
        <taxon>Pentapetalae</taxon>
        <taxon>rosids</taxon>
        <taxon>malvids</taxon>
        <taxon>Malvales</taxon>
        <taxon>Dipterocarpaceae</taxon>
        <taxon>Rubroshorea</taxon>
    </lineage>
</organism>
<accession>A0AAV5KWF5</accession>
<feature type="transmembrane region" description="Helical" evidence="2">
    <location>
        <begin position="128"/>
        <end position="149"/>
    </location>
</feature>
<evidence type="ECO:0000313" key="4">
    <source>
        <dbReference type="Proteomes" id="UP001054252"/>
    </source>
</evidence>
<evidence type="ECO:0000313" key="3">
    <source>
        <dbReference type="EMBL" id="GKV28992.1"/>
    </source>
</evidence>
<keyword evidence="2" id="KW-1133">Transmembrane helix</keyword>
<dbReference type="Gene3D" id="1.20.1250.20">
    <property type="entry name" value="MFS general substrate transporter like domains"/>
    <property type="match status" value="1"/>
</dbReference>
<proteinExistence type="predicted"/>
<feature type="transmembrane region" description="Helical" evidence="2">
    <location>
        <begin position="321"/>
        <end position="344"/>
    </location>
</feature>
<reference evidence="3 4" key="1">
    <citation type="journal article" date="2021" name="Commun. Biol.">
        <title>The genome of Shorea leprosula (Dipterocarpaceae) highlights the ecological relevance of drought in aseasonal tropical rainforests.</title>
        <authorList>
            <person name="Ng K.K.S."/>
            <person name="Kobayashi M.J."/>
            <person name="Fawcett J.A."/>
            <person name="Hatakeyama M."/>
            <person name="Paape T."/>
            <person name="Ng C.H."/>
            <person name="Ang C.C."/>
            <person name="Tnah L.H."/>
            <person name="Lee C.T."/>
            <person name="Nishiyama T."/>
            <person name="Sese J."/>
            <person name="O'Brien M.J."/>
            <person name="Copetti D."/>
            <person name="Mohd Noor M.I."/>
            <person name="Ong R.C."/>
            <person name="Putra M."/>
            <person name="Sireger I.Z."/>
            <person name="Indrioko S."/>
            <person name="Kosugi Y."/>
            <person name="Izuno A."/>
            <person name="Isagi Y."/>
            <person name="Lee S.L."/>
            <person name="Shimizu K.K."/>
        </authorList>
    </citation>
    <scope>NUCLEOTIDE SEQUENCE [LARGE SCALE GENOMIC DNA]</scope>
    <source>
        <strain evidence="3">214</strain>
    </source>
</reference>
<name>A0AAV5KWF5_9ROSI</name>